<keyword evidence="2" id="KW-1185">Reference proteome</keyword>
<proteinExistence type="predicted"/>
<sequence length="88" mass="10229">MVFHIGHLRASKFSSHLLDKHVQEDLETIEHGRNMKMIERNFTNSTLLSTFAAIMKKAITRRMFQFVDDTSSDYCSDEMLQIYGEVAN</sequence>
<dbReference type="AlphaFoldDB" id="A0A401PN82"/>
<accession>A0A401PN82</accession>
<gene>
    <name evidence="1" type="ORF">scyTo_0003660</name>
</gene>
<comment type="caution">
    <text evidence="1">The sequence shown here is derived from an EMBL/GenBank/DDBJ whole genome shotgun (WGS) entry which is preliminary data.</text>
</comment>
<protein>
    <submittedName>
        <fullName evidence="1">Uncharacterized protein</fullName>
    </submittedName>
</protein>
<organism evidence="1 2">
    <name type="scientific">Scyliorhinus torazame</name>
    <name type="common">Cloudy catshark</name>
    <name type="synonym">Catulus torazame</name>
    <dbReference type="NCBI Taxonomy" id="75743"/>
    <lineage>
        <taxon>Eukaryota</taxon>
        <taxon>Metazoa</taxon>
        <taxon>Chordata</taxon>
        <taxon>Craniata</taxon>
        <taxon>Vertebrata</taxon>
        <taxon>Chondrichthyes</taxon>
        <taxon>Elasmobranchii</taxon>
        <taxon>Galeomorphii</taxon>
        <taxon>Galeoidea</taxon>
        <taxon>Carcharhiniformes</taxon>
        <taxon>Scyliorhinidae</taxon>
        <taxon>Scyliorhinus</taxon>
    </lineage>
</organism>
<evidence type="ECO:0000313" key="1">
    <source>
        <dbReference type="EMBL" id="GCB74569.1"/>
    </source>
</evidence>
<dbReference type="EMBL" id="BFAA01001020">
    <property type="protein sequence ID" value="GCB74569.1"/>
    <property type="molecule type" value="Genomic_DNA"/>
</dbReference>
<name>A0A401PN82_SCYTO</name>
<dbReference type="Proteomes" id="UP000288216">
    <property type="component" value="Unassembled WGS sequence"/>
</dbReference>
<evidence type="ECO:0000313" key="2">
    <source>
        <dbReference type="Proteomes" id="UP000288216"/>
    </source>
</evidence>
<reference evidence="1 2" key="1">
    <citation type="journal article" date="2018" name="Nat. Ecol. Evol.">
        <title>Shark genomes provide insights into elasmobranch evolution and the origin of vertebrates.</title>
        <authorList>
            <person name="Hara Y"/>
            <person name="Yamaguchi K"/>
            <person name="Onimaru K"/>
            <person name="Kadota M"/>
            <person name="Koyanagi M"/>
            <person name="Keeley SD"/>
            <person name="Tatsumi K"/>
            <person name="Tanaka K"/>
            <person name="Motone F"/>
            <person name="Kageyama Y"/>
            <person name="Nozu R"/>
            <person name="Adachi N"/>
            <person name="Nishimura O"/>
            <person name="Nakagawa R"/>
            <person name="Tanegashima C"/>
            <person name="Kiyatake I"/>
            <person name="Matsumoto R"/>
            <person name="Murakumo K"/>
            <person name="Nishida K"/>
            <person name="Terakita A"/>
            <person name="Kuratani S"/>
            <person name="Sato K"/>
            <person name="Hyodo S Kuraku.S."/>
        </authorList>
    </citation>
    <scope>NUCLEOTIDE SEQUENCE [LARGE SCALE GENOMIC DNA]</scope>
</reference>